<keyword evidence="3" id="KW-1185">Reference proteome</keyword>
<comment type="caution">
    <text evidence="2">The sequence shown here is derived from an EMBL/GenBank/DDBJ whole genome shotgun (WGS) entry which is preliminary data.</text>
</comment>
<evidence type="ECO:0000313" key="3">
    <source>
        <dbReference type="Proteomes" id="UP001152888"/>
    </source>
</evidence>
<protein>
    <submittedName>
        <fullName evidence="2">Uncharacterized protein</fullName>
    </submittedName>
</protein>
<dbReference type="OrthoDB" id="6776482at2759"/>
<sequence>MASTSTMETDQPAATKTKRARDEIVDPDDGTSISSAMKSRIQPETEKKVKCLKYIIYFYEKLKILLPKELDPGNENINLAAQITNVIHSIFNILRQRANGQIGSSEKKASEKKMFTLTSKGKTYSIKKYKAPIKMKF</sequence>
<gene>
    <name evidence="2" type="ORF">ACAOBT_LOCUS15065</name>
</gene>
<dbReference type="AlphaFoldDB" id="A0A9P0KZY0"/>
<dbReference type="Proteomes" id="UP001152888">
    <property type="component" value="Unassembled WGS sequence"/>
</dbReference>
<evidence type="ECO:0000313" key="2">
    <source>
        <dbReference type="EMBL" id="CAH1982534.1"/>
    </source>
</evidence>
<accession>A0A9P0KZY0</accession>
<proteinExistence type="predicted"/>
<organism evidence="2 3">
    <name type="scientific">Acanthoscelides obtectus</name>
    <name type="common">Bean weevil</name>
    <name type="synonym">Bruchus obtectus</name>
    <dbReference type="NCBI Taxonomy" id="200917"/>
    <lineage>
        <taxon>Eukaryota</taxon>
        <taxon>Metazoa</taxon>
        <taxon>Ecdysozoa</taxon>
        <taxon>Arthropoda</taxon>
        <taxon>Hexapoda</taxon>
        <taxon>Insecta</taxon>
        <taxon>Pterygota</taxon>
        <taxon>Neoptera</taxon>
        <taxon>Endopterygota</taxon>
        <taxon>Coleoptera</taxon>
        <taxon>Polyphaga</taxon>
        <taxon>Cucujiformia</taxon>
        <taxon>Chrysomeloidea</taxon>
        <taxon>Chrysomelidae</taxon>
        <taxon>Bruchinae</taxon>
        <taxon>Bruchini</taxon>
        <taxon>Acanthoscelides</taxon>
    </lineage>
</organism>
<dbReference type="EMBL" id="CAKOFQ010006923">
    <property type="protein sequence ID" value="CAH1982534.1"/>
    <property type="molecule type" value="Genomic_DNA"/>
</dbReference>
<feature type="compositionally biased region" description="Polar residues" evidence="1">
    <location>
        <begin position="1"/>
        <end position="14"/>
    </location>
</feature>
<evidence type="ECO:0000256" key="1">
    <source>
        <dbReference type="SAM" id="MobiDB-lite"/>
    </source>
</evidence>
<reference evidence="2" key="1">
    <citation type="submission" date="2022-03" db="EMBL/GenBank/DDBJ databases">
        <authorList>
            <person name="Sayadi A."/>
        </authorList>
    </citation>
    <scope>NUCLEOTIDE SEQUENCE</scope>
</reference>
<feature type="region of interest" description="Disordered" evidence="1">
    <location>
        <begin position="1"/>
        <end position="40"/>
    </location>
</feature>
<name>A0A9P0KZY0_ACAOB</name>